<dbReference type="EMBL" id="JABBWG010000004">
    <property type="protein sequence ID" value="KAG1823963.1"/>
    <property type="molecule type" value="Genomic_DNA"/>
</dbReference>
<accession>A0A9P7JI65</accession>
<comment type="caution">
    <text evidence="5">Lacks conserved residue(s) required for the propagation of feature annotation.</text>
</comment>
<dbReference type="OrthoDB" id="422086at2759"/>
<evidence type="ECO:0000256" key="1">
    <source>
        <dbReference type="ARBA" id="ARBA00004141"/>
    </source>
</evidence>
<comment type="catalytic activity">
    <reaction evidence="5">
        <text>[protein]-C-terminal S-[(2E,6E)-farnesyl]-L-cysteine + S-adenosyl-L-methionine = [protein]-C-terminal S-[(2E,6E)-farnesyl]-L-cysteine methyl ester + S-adenosyl-L-homocysteine</text>
        <dbReference type="Rhea" id="RHEA:21672"/>
        <dbReference type="Rhea" id="RHEA-COMP:12125"/>
        <dbReference type="Rhea" id="RHEA-COMP:12126"/>
        <dbReference type="ChEBI" id="CHEBI:57856"/>
        <dbReference type="ChEBI" id="CHEBI:59789"/>
        <dbReference type="ChEBI" id="CHEBI:90510"/>
        <dbReference type="ChEBI" id="CHEBI:90511"/>
        <dbReference type="EC" id="2.1.1.100"/>
    </reaction>
</comment>
<comment type="caution">
    <text evidence="6">The sequence shown here is derived from an EMBL/GenBank/DDBJ whole genome shotgun (WGS) entry which is preliminary data.</text>
</comment>
<sequence length="125" mass="14258">LRLYCILTLGKLWSYHLSVRKEHRLVTSGPYSVVRHPSYTGLLLQSAGAVIMYGSQGSWMRQSGILQVPFIKVLAVTGFFVSTTLCAWISINRPAVEDQMLQRALGKEWENWAKKVRYRLIPGVY</sequence>
<dbReference type="Proteomes" id="UP000807769">
    <property type="component" value="Unassembled WGS sequence"/>
</dbReference>
<evidence type="ECO:0000256" key="2">
    <source>
        <dbReference type="ARBA" id="ARBA00022692"/>
    </source>
</evidence>
<dbReference type="GO" id="GO:0004671">
    <property type="term" value="F:protein C-terminal S-isoprenylcysteine carboxyl O-methyltransferase activity"/>
    <property type="evidence" value="ECO:0007669"/>
    <property type="project" value="UniProtKB-EC"/>
</dbReference>
<name>A0A9P7JI65_9AGAM</name>
<keyword evidence="7" id="KW-1185">Reference proteome</keyword>
<dbReference type="PANTHER" id="PTHR12714">
    <property type="entry name" value="PROTEIN-S ISOPRENYLCYSTEINE O-METHYLTRANSFERASE"/>
    <property type="match status" value="1"/>
</dbReference>
<dbReference type="RefSeq" id="XP_041198023.1">
    <property type="nucleotide sequence ID" value="XM_041330282.1"/>
</dbReference>
<keyword evidence="5" id="KW-0949">S-adenosyl-L-methionine</keyword>
<dbReference type="Pfam" id="PF04140">
    <property type="entry name" value="ICMT"/>
    <property type="match status" value="1"/>
</dbReference>
<gene>
    <name evidence="6" type="ORF">BJ212DRAFT_1262618</name>
</gene>
<dbReference type="AlphaFoldDB" id="A0A9P7JI65"/>
<reference evidence="6" key="1">
    <citation type="journal article" date="2020" name="New Phytol.">
        <title>Comparative genomics reveals dynamic genome evolution in host specialist ectomycorrhizal fungi.</title>
        <authorList>
            <person name="Lofgren L.A."/>
            <person name="Nguyen N.H."/>
            <person name="Vilgalys R."/>
            <person name="Ruytinx J."/>
            <person name="Liao H.L."/>
            <person name="Branco S."/>
            <person name="Kuo A."/>
            <person name="LaButti K."/>
            <person name="Lipzen A."/>
            <person name="Andreopoulos W."/>
            <person name="Pangilinan J."/>
            <person name="Riley R."/>
            <person name="Hundley H."/>
            <person name="Na H."/>
            <person name="Barry K."/>
            <person name="Grigoriev I.V."/>
            <person name="Stajich J.E."/>
            <person name="Kennedy P.G."/>
        </authorList>
    </citation>
    <scope>NUCLEOTIDE SEQUENCE</scope>
    <source>
        <strain evidence="6">MN1</strain>
    </source>
</reference>
<evidence type="ECO:0000256" key="4">
    <source>
        <dbReference type="ARBA" id="ARBA00023136"/>
    </source>
</evidence>
<dbReference type="PANTHER" id="PTHR12714:SF9">
    <property type="entry name" value="PROTEIN-S-ISOPRENYLCYSTEINE O-METHYLTRANSFERASE"/>
    <property type="match status" value="1"/>
</dbReference>
<keyword evidence="3 5" id="KW-1133">Transmembrane helix</keyword>
<comment type="subcellular location">
    <subcellularLocation>
        <location evidence="5">Endoplasmic reticulum membrane</location>
        <topology evidence="5">Multi-pass membrane protein</topology>
    </subcellularLocation>
    <subcellularLocation>
        <location evidence="1">Membrane</location>
        <topology evidence="1">Multi-pass membrane protein</topology>
    </subcellularLocation>
</comment>
<dbReference type="Gene3D" id="1.20.120.1630">
    <property type="match status" value="1"/>
</dbReference>
<protein>
    <recommendedName>
        <fullName evidence="5">Protein-S-isoprenylcysteine O-methyltransferase</fullName>
        <ecNumber evidence="5">2.1.1.100</ecNumber>
    </recommendedName>
</protein>
<evidence type="ECO:0000256" key="3">
    <source>
        <dbReference type="ARBA" id="ARBA00022989"/>
    </source>
</evidence>
<feature type="non-terminal residue" evidence="6">
    <location>
        <position position="1"/>
    </location>
</feature>
<keyword evidence="2 5" id="KW-0812">Transmembrane</keyword>
<keyword evidence="5" id="KW-0808">Transferase</keyword>
<dbReference type="InterPro" id="IPR007269">
    <property type="entry name" value="ICMT_MeTrfase"/>
</dbReference>
<evidence type="ECO:0000313" key="7">
    <source>
        <dbReference type="Proteomes" id="UP000807769"/>
    </source>
</evidence>
<evidence type="ECO:0000313" key="6">
    <source>
        <dbReference type="EMBL" id="KAG1823963.1"/>
    </source>
</evidence>
<dbReference type="GO" id="GO:0032259">
    <property type="term" value="P:methylation"/>
    <property type="evidence" value="ECO:0007669"/>
    <property type="project" value="UniProtKB-KW"/>
</dbReference>
<comment type="similarity">
    <text evidence="5">Belongs to the class VI-like SAM-binding methyltransferase superfamily. Isoprenylcysteine carboxyl methyltransferase family.</text>
</comment>
<keyword evidence="4 5" id="KW-0472">Membrane</keyword>
<dbReference type="EC" id="2.1.1.100" evidence="5"/>
<evidence type="ECO:0000256" key="5">
    <source>
        <dbReference type="RuleBase" id="RU362022"/>
    </source>
</evidence>
<dbReference type="GO" id="GO:0005789">
    <property type="term" value="C:endoplasmic reticulum membrane"/>
    <property type="evidence" value="ECO:0007669"/>
    <property type="project" value="UniProtKB-SubCell"/>
</dbReference>
<keyword evidence="5" id="KW-0489">Methyltransferase</keyword>
<organism evidence="6 7">
    <name type="scientific">Suillus subaureus</name>
    <dbReference type="NCBI Taxonomy" id="48587"/>
    <lineage>
        <taxon>Eukaryota</taxon>
        <taxon>Fungi</taxon>
        <taxon>Dikarya</taxon>
        <taxon>Basidiomycota</taxon>
        <taxon>Agaricomycotina</taxon>
        <taxon>Agaricomycetes</taxon>
        <taxon>Agaricomycetidae</taxon>
        <taxon>Boletales</taxon>
        <taxon>Suillineae</taxon>
        <taxon>Suillaceae</taxon>
        <taxon>Suillus</taxon>
    </lineage>
</organism>
<proteinExistence type="inferred from homology"/>
<keyword evidence="5" id="KW-0256">Endoplasmic reticulum</keyword>
<feature type="transmembrane region" description="Helical" evidence="5">
    <location>
        <begin position="70"/>
        <end position="91"/>
    </location>
</feature>
<dbReference type="GeneID" id="64624299"/>